<evidence type="ECO:0000259" key="12">
    <source>
        <dbReference type="PROSITE" id="PS50856"/>
    </source>
</evidence>
<dbReference type="InterPro" id="IPR049883">
    <property type="entry name" value="NOTCH1_EGF-like"/>
</dbReference>
<dbReference type="InterPro" id="IPR018097">
    <property type="entry name" value="EGF_Ca-bd_CS"/>
</dbReference>
<evidence type="ECO:0000259" key="11">
    <source>
        <dbReference type="PROSITE" id="PS50026"/>
    </source>
</evidence>
<dbReference type="FunFam" id="2.10.25.10:FF:000010">
    <property type="entry name" value="Pro-epidermal growth factor"/>
    <property type="match status" value="1"/>
</dbReference>
<comment type="subcellular location">
    <subcellularLocation>
        <location evidence="1">Membrane</location>
    </subcellularLocation>
</comment>
<feature type="domain" description="VWFD" evidence="13">
    <location>
        <begin position="413"/>
        <end position="613"/>
    </location>
</feature>
<dbReference type="SMART" id="SM00723">
    <property type="entry name" value="AMOP"/>
    <property type="match status" value="1"/>
</dbReference>
<evidence type="ECO:0000256" key="6">
    <source>
        <dbReference type="ARBA" id="ARBA00023157"/>
    </source>
</evidence>
<dbReference type="Proteomes" id="UP001162480">
    <property type="component" value="Chromosome 17"/>
</dbReference>
<feature type="disulfide bond" evidence="8">
    <location>
        <begin position="888"/>
        <end position="898"/>
    </location>
</feature>
<keyword evidence="3 10" id="KW-0732">Signal</keyword>
<evidence type="ECO:0000256" key="1">
    <source>
        <dbReference type="ARBA" id="ARBA00004370"/>
    </source>
</evidence>
<dbReference type="PANTHER" id="PTHR24050:SF27">
    <property type="entry name" value="FIBRILLIN-1"/>
    <property type="match status" value="1"/>
</dbReference>
<dbReference type="CDD" id="cd00054">
    <property type="entry name" value="EGF_CA"/>
    <property type="match status" value="6"/>
</dbReference>
<keyword evidence="9" id="KW-1133">Transmembrane helix</keyword>
<dbReference type="Gene3D" id="2.10.25.10">
    <property type="entry name" value="Laminin"/>
    <property type="match status" value="8"/>
</dbReference>
<evidence type="ECO:0000256" key="4">
    <source>
        <dbReference type="ARBA" id="ARBA00022737"/>
    </source>
</evidence>
<dbReference type="Pfam" id="PF07645">
    <property type="entry name" value="EGF_CA"/>
    <property type="match status" value="7"/>
</dbReference>
<name>A0AA36BJ42_OCTVU</name>
<dbReference type="FunFam" id="2.10.25.10:FF:000038">
    <property type="entry name" value="Fibrillin 2"/>
    <property type="match status" value="2"/>
</dbReference>
<feature type="domain" description="EGF-like" evidence="11">
    <location>
        <begin position="1219"/>
        <end position="1260"/>
    </location>
</feature>
<keyword evidence="7" id="KW-0325">Glycoprotein</keyword>
<evidence type="ECO:0000313" key="15">
    <source>
        <dbReference type="Proteomes" id="UP001162480"/>
    </source>
</evidence>
<gene>
    <name evidence="14" type="ORF">OCTVUL_1B027044</name>
</gene>
<keyword evidence="4" id="KW-0677">Repeat</keyword>
<evidence type="ECO:0000256" key="3">
    <source>
        <dbReference type="ARBA" id="ARBA00022729"/>
    </source>
</evidence>
<proteinExistence type="predicted"/>
<evidence type="ECO:0000256" key="7">
    <source>
        <dbReference type="ARBA" id="ARBA00023180"/>
    </source>
</evidence>
<feature type="domain" description="EGF-like" evidence="11">
    <location>
        <begin position="964"/>
        <end position="1001"/>
    </location>
</feature>
<keyword evidence="9" id="KW-0812">Transmembrane</keyword>
<dbReference type="PROSITE" id="PS01186">
    <property type="entry name" value="EGF_2"/>
    <property type="match status" value="6"/>
</dbReference>
<dbReference type="InterPro" id="IPR009030">
    <property type="entry name" value="Growth_fac_rcpt_cys_sf"/>
</dbReference>
<dbReference type="InterPro" id="IPR052235">
    <property type="entry name" value="Nephronectin_domain"/>
</dbReference>
<dbReference type="GO" id="GO:0016020">
    <property type="term" value="C:membrane"/>
    <property type="evidence" value="ECO:0007669"/>
    <property type="project" value="UniProtKB-SubCell"/>
</dbReference>
<dbReference type="SMART" id="SM00539">
    <property type="entry name" value="NIDO"/>
    <property type="match status" value="1"/>
</dbReference>
<feature type="chain" id="PRO_5041263145" evidence="10">
    <location>
        <begin position="21"/>
        <end position="1448"/>
    </location>
</feature>
<dbReference type="SMART" id="SM00181">
    <property type="entry name" value="EGF"/>
    <property type="match status" value="9"/>
</dbReference>
<feature type="disulfide bond" evidence="8">
    <location>
        <begin position="850"/>
        <end position="860"/>
    </location>
</feature>
<reference evidence="14" key="1">
    <citation type="submission" date="2023-08" db="EMBL/GenBank/DDBJ databases">
        <authorList>
            <person name="Alioto T."/>
            <person name="Alioto T."/>
            <person name="Gomez Garrido J."/>
        </authorList>
    </citation>
    <scope>NUCLEOTIDE SEQUENCE</scope>
</reference>
<dbReference type="Pfam" id="PF12947">
    <property type="entry name" value="EGF_3"/>
    <property type="match status" value="1"/>
</dbReference>
<dbReference type="EMBL" id="OX597830">
    <property type="protein sequence ID" value="CAI9735355.1"/>
    <property type="molecule type" value="Genomic_DNA"/>
</dbReference>
<dbReference type="GO" id="GO:0071944">
    <property type="term" value="C:cell periphery"/>
    <property type="evidence" value="ECO:0007669"/>
    <property type="project" value="UniProtKB-ARBA"/>
</dbReference>
<evidence type="ECO:0000313" key="14">
    <source>
        <dbReference type="EMBL" id="CAI9735355.1"/>
    </source>
</evidence>
<feature type="domain" description="AMOP" evidence="12">
    <location>
        <begin position="288"/>
        <end position="401"/>
    </location>
</feature>
<feature type="signal peptide" evidence="10">
    <location>
        <begin position="1"/>
        <end position="20"/>
    </location>
</feature>
<evidence type="ECO:0000256" key="2">
    <source>
        <dbReference type="ARBA" id="ARBA00022536"/>
    </source>
</evidence>
<sequence length="1448" mass="162559">MHSKALYITSLLLFIFYTSAQDITYSGDTTTAIETTYTDVTITTLLSTAAYTTLPTTIQTTEPPCTPAQALFQAGGIPLLQEDDTYQHLCFPVDVPINNEKVDCVYIYVNGLISTKPTFSYEAENLQSSDSYTFAPFWSDIDIRAQGSVSYREVEKYPVSRDSTTHTSLLGEINEFIKTKGQINNFDTVYALIVTWTKVIPHLAAPTEKSLTFQFILATDGAFTYAAYIYDTCNANWDFVFDVAMGYAAGATNVYNNLKSLTDTIISDSLLPGREGEATWVFLVSSESPQNFKLQCLEWHWDNKDVQLFNSNEMVQCPCTVNQMRIFVSFQFFQESGCYHHAMDFQGQSKICCYDENTGSLVRGNVEKNVYYNQLWTSEDYEPYQHCCKDSNYCNIFYENRPKDDCKLWQQQPASFMFGDPHFRTLDGLSYTFNGFGEFDLLNIFNSSDDSPILKIQCRTRKIDTGEATVFEAFAFKTPLTNVQVMTSLNAEAVVINENSTELTQFKSDKNFQLRQHGVFIRRPSPVNETYWISFSSGITASITYADKLLNIGISMTLNKSLIYTNGLLGTFNGNKTDDLQLRNKTYLSADSDEETIYRKFGLNWATTDSIFQYENGRTASSYRHLDYVPVFWSNNFTTNSTVNTFCKNEQSCIYDYMQTKDESIARGTRDMVDTIALISLLELYPPPVINGSQNVYLSENETLELEFNINYEKQYNISLVVLENNSSVITMSNDTVMVKLTASGENISAAFLITSDIGHKTQTFKLNIIVCPKCVNGSCEAESQFSNPLRVSQYLPCTCNAGWAGDDCSLDNRCAPFDCTNASTLERCICKCPGGYNYTDDKCVEINECLTQSPCEQNCTNTQGSYSCSCNPGYIRNGDNCTDLDECKEQHDCQHNCANTNGSYSCSCRPGYVLNADGKTCDKDASLNCSSCSAFHGCMINASNITTCFCDSGYDMNSTGCFDTDECSKYSGICGNATCVNTDPIYKCECSEGYIYDKSEKTCADCPKENYGKNCNKTCHPLCVACDKINGCVCESGKKGDNCSIDINECLLSSSVCDLNTTTCENVFGSYYCKCIAGYSKTTDTRCVDIDECAERKAHCSANAICTNTIGSYNCTCKKGFSGNGSICDDINECNETLTNVKHNCSQICEDTDGSYACKCRPGYHIADDRVTCLYHGDDMCIINQNVCSVNAICSSLNENYTCTCKDGFEGDGFTCKDINECERKEYKNCSIHGECTNNLGSYNCTCKTGWTGDGFNCTALAENFDEQLIYIIVGVIMALLVWLVIMIFCVWCCCFGGYKRYRTRHEMLTSTLDYDPYNVQQGFGSLSSTFNGRGRGRYYFGKFLGTKYLRNWAEFSPDAGEDPMPGTSSDSINQSSTNLSDSRWKRVLEKVNKTEVVIPYRQTRNFNTKLLLIKRKKKKRKESRFFQHKDESLQRIILRKDNSKKV</sequence>
<evidence type="ECO:0000259" key="13">
    <source>
        <dbReference type="PROSITE" id="PS51233"/>
    </source>
</evidence>
<dbReference type="InterPro" id="IPR000742">
    <property type="entry name" value="EGF"/>
</dbReference>
<keyword evidence="5 9" id="KW-0472">Membrane</keyword>
<dbReference type="InterPro" id="IPR003886">
    <property type="entry name" value="NIDO_dom"/>
</dbReference>
<dbReference type="PROSITE" id="PS51233">
    <property type="entry name" value="VWFD"/>
    <property type="match status" value="1"/>
</dbReference>
<dbReference type="SUPFAM" id="SSF57184">
    <property type="entry name" value="Growth factor receptor domain"/>
    <property type="match status" value="3"/>
</dbReference>
<feature type="domain" description="EGF-like" evidence="11">
    <location>
        <begin position="1178"/>
        <end position="1216"/>
    </location>
</feature>
<dbReference type="SMART" id="SM00179">
    <property type="entry name" value="EGF_CA"/>
    <property type="match status" value="8"/>
</dbReference>
<dbReference type="InterPro" id="IPR024731">
    <property type="entry name" value="NELL2-like_EGF"/>
</dbReference>
<feature type="domain" description="EGF-like" evidence="11">
    <location>
        <begin position="846"/>
        <end position="883"/>
    </location>
</feature>
<keyword evidence="6 8" id="KW-1015">Disulfide bond</keyword>
<feature type="domain" description="EGF-like" evidence="11">
    <location>
        <begin position="884"/>
        <end position="923"/>
    </location>
</feature>
<organism evidence="14 15">
    <name type="scientific">Octopus vulgaris</name>
    <name type="common">Common octopus</name>
    <dbReference type="NCBI Taxonomy" id="6645"/>
    <lineage>
        <taxon>Eukaryota</taxon>
        <taxon>Metazoa</taxon>
        <taxon>Spiralia</taxon>
        <taxon>Lophotrochozoa</taxon>
        <taxon>Mollusca</taxon>
        <taxon>Cephalopoda</taxon>
        <taxon>Coleoidea</taxon>
        <taxon>Octopodiformes</taxon>
        <taxon>Octopoda</taxon>
        <taxon>Incirrata</taxon>
        <taxon>Octopodidae</taxon>
        <taxon>Octopus</taxon>
    </lineage>
</organism>
<comment type="caution">
    <text evidence="8">Lacks conserved residue(s) required for the propagation of feature annotation.</text>
</comment>
<dbReference type="GO" id="GO:0007160">
    <property type="term" value="P:cell-matrix adhesion"/>
    <property type="evidence" value="ECO:0007669"/>
    <property type="project" value="InterPro"/>
</dbReference>
<dbReference type="InterPro" id="IPR001846">
    <property type="entry name" value="VWF_type-D"/>
</dbReference>
<dbReference type="Pfam" id="PF06119">
    <property type="entry name" value="NIDO"/>
    <property type="match status" value="1"/>
</dbReference>
<feature type="domain" description="EGF-like" evidence="11">
    <location>
        <begin position="1090"/>
        <end position="1130"/>
    </location>
</feature>
<dbReference type="PROSITE" id="PS00010">
    <property type="entry name" value="ASX_HYDROXYL"/>
    <property type="match status" value="6"/>
</dbReference>
<protein>
    <submittedName>
        <fullName evidence="14">Mucin</fullName>
    </submittedName>
</protein>
<evidence type="ECO:0000256" key="10">
    <source>
        <dbReference type="SAM" id="SignalP"/>
    </source>
</evidence>
<dbReference type="PROSITE" id="PS50856">
    <property type="entry name" value="AMOP"/>
    <property type="match status" value="1"/>
</dbReference>
<dbReference type="InterPro" id="IPR000152">
    <property type="entry name" value="EGF-type_Asp/Asn_hydroxyl_site"/>
</dbReference>
<keyword evidence="2 8" id="KW-0245">EGF-like domain</keyword>
<dbReference type="InterPro" id="IPR005533">
    <property type="entry name" value="AMOP_dom"/>
</dbReference>
<dbReference type="PANTHER" id="PTHR24050">
    <property type="entry name" value="PA14 DOMAIN-CONTAINING PROTEIN"/>
    <property type="match status" value="1"/>
</dbReference>
<dbReference type="PROSITE" id="PS50026">
    <property type="entry name" value="EGF_3"/>
    <property type="match status" value="6"/>
</dbReference>
<accession>A0AA36BJ42</accession>
<evidence type="ECO:0000256" key="8">
    <source>
        <dbReference type="PROSITE-ProRule" id="PRU00076"/>
    </source>
</evidence>
<dbReference type="SUPFAM" id="SSF57196">
    <property type="entry name" value="EGF/Laminin"/>
    <property type="match status" value="1"/>
</dbReference>
<dbReference type="InterPro" id="IPR001881">
    <property type="entry name" value="EGF-like_Ca-bd_dom"/>
</dbReference>
<dbReference type="PROSITE" id="PS01187">
    <property type="entry name" value="EGF_CA"/>
    <property type="match status" value="3"/>
</dbReference>
<keyword evidence="15" id="KW-1185">Reference proteome</keyword>
<dbReference type="GO" id="GO:0005509">
    <property type="term" value="F:calcium ion binding"/>
    <property type="evidence" value="ECO:0007669"/>
    <property type="project" value="InterPro"/>
</dbReference>
<evidence type="ECO:0000256" key="9">
    <source>
        <dbReference type="SAM" id="Phobius"/>
    </source>
</evidence>
<feature type="transmembrane region" description="Helical" evidence="9">
    <location>
        <begin position="1270"/>
        <end position="1300"/>
    </location>
</feature>
<evidence type="ECO:0000256" key="5">
    <source>
        <dbReference type="ARBA" id="ARBA00023136"/>
    </source>
</evidence>